<dbReference type="Proteomes" id="UP000478483">
    <property type="component" value="Unassembled WGS sequence"/>
</dbReference>
<sequence>MVEIPHANFHGLEYLGSGRLYIWSRILPMLKHDILKGSGPDTFAEVFPQNDYAGKMIYAESTGRIMERASLQRCNVFE</sequence>
<accession>A0A6L6L4I8</accession>
<protein>
    <submittedName>
        <fullName evidence="1">Uncharacterized protein</fullName>
    </submittedName>
</protein>
<dbReference type="AlphaFoldDB" id="A0A6L6L4I8"/>
<evidence type="ECO:0000313" key="2">
    <source>
        <dbReference type="Proteomes" id="UP000478483"/>
    </source>
</evidence>
<comment type="caution">
    <text evidence="1">The sequence shown here is derived from an EMBL/GenBank/DDBJ whole genome shotgun (WGS) entry which is preliminary data.</text>
</comment>
<gene>
    <name evidence="1" type="ORF">GMD50_09375</name>
</gene>
<dbReference type="EMBL" id="WNAJ01000009">
    <property type="protein sequence ID" value="MTR85271.1"/>
    <property type="molecule type" value="Genomic_DNA"/>
</dbReference>
<reference evidence="1 2" key="1">
    <citation type="journal article" date="2019" name="Nat. Med.">
        <title>A library of human gut bacterial isolates paired with longitudinal multiomics data enables mechanistic microbiome research.</title>
        <authorList>
            <person name="Poyet M."/>
            <person name="Groussin M."/>
            <person name="Gibbons S.M."/>
            <person name="Avila-Pacheco J."/>
            <person name="Jiang X."/>
            <person name="Kearney S.M."/>
            <person name="Perrotta A.R."/>
            <person name="Berdy B."/>
            <person name="Zhao S."/>
            <person name="Lieberman T.D."/>
            <person name="Swanson P.K."/>
            <person name="Smith M."/>
            <person name="Roesemann S."/>
            <person name="Alexander J.E."/>
            <person name="Rich S.A."/>
            <person name="Livny J."/>
            <person name="Vlamakis H."/>
            <person name="Clish C."/>
            <person name="Bullock K."/>
            <person name="Deik A."/>
            <person name="Scott J."/>
            <person name="Pierce K.A."/>
            <person name="Xavier R.J."/>
            <person name="Alm E.J."/>
        </authorList>
    </citation>
    <scope>NUCLEOTIDE SEQUENCE [LARGE SCALE GENOMIC DNA]</scope>
    <source>
        <strain evidence="1 2">BIOML-A1</strain>
    </source>
</reference>
<organism evidence="1 2">
    <name type="scientific">Roseburia intestinalis</name>
    <dbReference type="NCBI Taxonomy" id="166486"/>
    <lineage>
        <taxon>Bacteria</taxon>
        <taxon>Bacillati</taxon>
        <taxon>Bacillota</taxon>
        <taxon>Clostridia</taxon>
        <taxon>Lachnospirales</taxon>
        <taxon>Lachnospiraceae</taxon>
        <taxon>Roseburia</taxon>
    </lineage>
</organism>
<evidence type="ECO:0000313" key="1">
    <source>
        <dbReference type="EMBL" id="MTR85271.1"/>
    </source>
</evidence>
<name>A0A6L6L4I8_9FIRM</name>
<proteinExistence type="predicted"/>